<evidence type="ECO:0000256" key="1">
    <source>
        <dbReference type="SAM" id="MobiDB-lite"/>
    </source>
</evidence>
<dbReference type="AlphaFoldDB" id="A0AAW9HWH6"/>
<dbReference type="EMBL" id="JAWNGC010000002">
    <property type="protein sequence ID" value="MDY5154620.1"/>
    <property type="molecule type" value="Genomic_DNA"/>
</dbReference>
<dbReference type="RefSeq" id="WP_320756352.1">
    <property type="nucleotide sequence ID" value="NZ_JAWNGC010000002.1"/>
</dbReference>
<organism evidence="2 3">
    <name type="scientific">Actinotignum urinale</name>
    <dbReference type="NCBI Taxonomy" id="190146"/>
    <lineage>
        <taxon>Bacteria</taxon>
        <taxon>Bacillati</taxon>
        <taxon>Actinomycetota</taxon>
        <taxon>Actinomycetes</taxon>
        <taxon>Actinomycetales</taxon>
        <taxon>Actinomycetaceae</taxon>
        <taxon>Actinotignum</taxon>
    </lineage>
</organism>
<evidence type="ECO:0000313" key="3">
    <source>
        <dbReference type="Proteomes" id="UP001281731"/>
    </source>
</evidence>
<dbReference type="Proteomes" id="UP001281731">
    <property type="component" value="Unassembled WGS sequence"/>
</dbReference>
<dbReference type="InterPro" id="IPR021229">
    <property type="entry name" value="DUF2800"/>
</dbReference>
<feature type="region of interest" description="Disordered" evidence="1">
    <location>
        <begin position="348"/>
        <end position="375"/>
    </location>
</feature>
<dbReference type="Gene3D" id="3.90.320.10">
    <property type="match status" value="1"/>
</dbReference>
<evidence type="ECO:0000313" key="2">
    <source>
        <dbReference type="EMBL" id="MDY5154620.1"/>
    </source>
</evidence>
<proteinExistence type="predicted"/>
<dbReference type="InterPro" id="IPR011604">
    <property type="entry name" value="PDDEXK-like_dom_sf"/>
</dbReference>
<gene>
    <name evidence="2" type="ORF">R6G80_02620</name>
</gene>
<dbReference type="Pfam" id="PF10926">
    <property type="entry name" value="DUF2800"/>
    <property type="match status" value="1"/>
</dbReference>
<accession>A0AAW9HWH6</accession>
<reference evidence="2" key="1">
    <citation type="submission" date="2023-10" db="EMBL/GenBank/DDBJ databases">
        <title>Whole Genome based description of the genera Actinobaculum and Actinotignum reveals a complex phylogenetic relationship within the species included in the genus Actinotignum.</title>
        <authorList>
            <person name="Jensen C.S."/>
            <person name="Dargis R."/>
            <person name="Kemp M."/>
            <person name="Christensen J.J."/>
        </authorList>
    </citation>
    <scope>NUCLEOTIDE SEQUENCE</scope>
    <source>
        <strain evidence="2">SLA_B511</strain>
    </source>
</reference>
<sequence length="375" mass="41347">MPNKHALLSASSAYRWLACPPSALLSAKYEDTSSSYAQEGTAAHALAEYKVLKALGRKADDPTENLDYFNEEMDEATDAYAGYVLEQVAEAKKATTDPIVLVEQRVDFSTYVPDGFGTADALIIADGKLSITDLKYGRGVLVEADHNPQLMCYALGAYEMFSALYDIETVSMTIFQPRRDNVSVFEMKASDLLDWAENTLKPKAELAAEGKGDFTAGEHCRFCKAKADCRARAEANLALARYDFALPPTLTDADIEAILPLLDELTSWAEDIKAYALTRAVAGKEWHGYKLVAGRSNRKYVNEDAVAKKVSDAGFNPYEEKLLGITAMTKLLGKNRFEEMLSSLIEKPQGKPTLVPESDKRPAMNSAKEDFKEEN</sequence>
<name>A0AAW9HWH6_9ACTO</name>
<comment type="caution">
    <text evidence="2">The sequence shown here is derived from an EMBL/GenBank/DDBJ whole genome shotgun (WGS) entry which is preliminary data.</text>
</comment>
<feature type="compositionally biased region" description="Basic and acidic residues" evidence="1">
    <location>
        <begin position="357"/>
        <end position="375"/>
    </location>
</feature>
<protein>
    <submittedName>
        <fullName evidence="2">DUF2800 domain-containing protein</fullName>
    </submittedName>
</protein>